<evidence type="ECO:0000256" key="1">
    <source>
        <dbReference type="ARBA" id="ARBA00005254"/>
    </source>
</evidence>
<organism evidence="4 5">
    <name type="scientific">Desulfopila aestuarii DSM 18488</name>
    <dbReference type="NCBI Taxonomy" id="1121416"/>
    <lineage>
        <taxon>Bacteria</taxon>
        <taxon>Pseudomonadati</taxon>
        <taxon>Thermodesulfobacteriota</taxon>
        <taxon>Desulfobulbia</taxon>
        <taxon>Desulfobulbales</taxon>
        <taxon>Desulfocapsaceae</taxon>
        <taxon>Desulfopila</taxon>
    </lineage>
</organism>
<accession>A0A1M7Y305</accession>
<dbReference type="Gene3D" id="3.90.226.10">
    <property type="entry name" value="2-enoyl-CoA Hydratase, Chain A, domain 1"/>
    <property type="match status" value="1"/>
</dbReference>
<gene>
    <name evidence="4" type="ORF">SAMN02745220_01485</name>
</gene>
<proteinExistence type="inferred from homology"/>
<evidence type="ECO:0000313" key="4">
    <source>
        <dbReference type="EMBL" id="SHO46422.1"/>
    </source>
</evidence>
<dbReference type="STRING" id="1121416.SAMN02745220_01485"/>
<dbReference type="InterPro" id="IPR018376">
    <property type="entry name" value="Enoyl-CoA_hyd/isom_CS"/>
</dbReference>
<dbReference type="PROSITE" id="PS00166">
    <property type="entry name" value="ENOYL_COA_HYDRATASE"/>
    <property type="match status" value="1"/>
</dbReference>
<dbReference type="CDD" id="cd06558">
    <property type="entry name" value="crotonase-like"/>
    <property type="match status" value="1"/>
</dbReference>
<dbReference type="GO" id="GO:0006635">
    <property type="term" value="P:fatty acid beta-oxidation"/>
    <property type="evidence" value="ECO:0007669"/>
    <property type="project" value="TreeGrafter"/>
</dbReference>
<reference evidence="4 5" key="1">
    <citation type="submission" date="2016-12" db="EMBL/GenBank/DDBJ databases">
        <authorList>
            <person name="Song W.-J."/>
            <person name="Kurnit D.M."/>
        </authorList>
    </citation>
    <scope>NUCLEOTIDE SEQUENCE [LARGE SCALE GENOMIC DNA]</scope>
    <source>
        <strain evidence="4 5">DSM 18488</strain>
    </source>
</reference>
<dbReference type="InterPro" id="IPR029045">
    <property type="entry name" value="ClpP/crotonase-like_dom_sf"/>
</dbReference>
<protein>
    <submittedName>
        <fullName evidence="4">Short chain enoyl-CoA hydratase</fullName>
    </submittedName>
</protein>
<sequence length="263" mass="27711">MSYECIVLTVDNGLATLTFDRPKAMNALNGALLRELSSALQTIAADEEIRVLVLTGAGDKAFVAGADIKEIQHLTPLAARHFAQFGQAVIDQLQQLPIPVIAAVNGYALGGGCEMALACDFIYASETATFGLPEISLGIIPGFGGTQRLPRLIGANLARELIFTGKFLSAAEAKAIGLVNTCLPADQLMAGVYEVARNIARKGRASLQTAKEAVRQGLNCDLKTGLAIERDGFALCLASSDAQEGTTAFLEKRKAVFNGGRQA</sequence>
<comment type="similarity">
    <text evidence="1 3">Belongs to the enoyl-CoA hydratase/isomerase family.</text>
</comment>
<dbReference type="RefSeq" id="WP_073612812.1">
    <property type="nucleotide sequence ID" value="NZ_FRFE01000005.1"/>
</dbReference>
<dbReference type="AlphaFoldDB" id="A0A1M7Y305"/>
<name>A0A1M7Y305_9BACT</name>
<evidence type="ECO:0000313" key="5">
    <source>
        <dbReference type="Proteomes" id="UP000184603"/>
    </source>
</evidence>
<dbReference type="PANTHER" id="PTHR11941">
    <property type="entry name" value="ENOYL-COA HYDRATASE-RELATED"/>
    <property type="match status" value="1"/>
</dbReference>
<dbReference type="Pfam" id="PF00378">
    <property type="entry name" value="ECH_1"/>
    <property type="match status" value="1"/>
</dbReference>
<keyword evidence="5" id="KW-1185">Reference proteome</keyword>
<dbReference type="EMBL" id="FRFE01000005">
    <property type="protein sequence ID" value="SHO46422.1"/>
    <property type="molecule type" value="Genomic_DNA"/>
</dbReference>
<dbReference type="Proteomes" id="UP000184603">
    <property type="component" value="Unassembled WGS sequence"/>
</dbReference>
<dbReference type="Gene3D" id="1.10.12.10">
    <property type="entry name" value="Lyase 2-enoyl-coa Hydratase, Chain A, domain 2"/>
    <property type="match status" value="1"/>
</dbReference>
<dbReference type="InterPro" id="IPR001753">
    <property type="entry name" value="Enoyl-CoA_hydra/iso"/>
</dbReference>
<evidence type="ECO:0000256" key="3">
    <source>
        <dbReference type="RuleBase" id="RU003707"/>
    </source>
</evidence>
<dbReference type="SUPFAM" id="SSF52096">
    <property type="entry name" value="ClpP/crotonase"/>
    <property type="match status" value="1"/>
</dbReference>
<dbReference type="InterPro" id="IPR014748">
    <property type="entry name" value="Enoyl-CoA_hydra_C"/>
</dbReference>
<dbReference type="OrthoDB" id="5365311at2"/>
<dbReference type="FunFam" id="1.10.12.10:FF:000001">
    <property type="entry name" value="Probable enoyl-CoA hydratase, mitochondrial"/>
    <property type="match status" value="1"/>
</dbReference>
<keyword evidence="2" id="KW-0456">Lyase</keyword>
<dbReference type="GO" id="GO:0016836">
    <property type="term" value="F:hydro-lyase activity"/>
    <property type="evidence" value="ECO:0007669"/>
    <property type="project" value="UniProtKB-ARBA"/>
</dbReference>
<dbReference type="PANTHER" id="PTHR11941:SF54">
    <property type="entry name" value="ENOYL-COA HYDRATASE, MITOCHONDRIAL"/>
    <property type="match status" value="1"/>
</dbReference>
<evidence type="ECO:0000256" key="2">
    <source>
        <dbReference type="ARBA" id="ARBA00023239"/>
    </source>
</evidence>
<dbReference type="FunFam" id="3.90.226.10:FF:000009">
    <property type="entry name" value="Carnitinyl-CoA dehydratase"/>
    <property type="match status" value="1"/>
</dbReference>